<sequence>MQDKIALSALGGSSLGHEAEETYLESRGISLKMGASVTGAVSFGQGVAAGFGSGEIAFFGFDDEPVLVQAHESVVLCLTTDGESVLSGGDDGRFLRVTPDGNIVEIATFGTKWVDCVGAAQGLFACSSGRTVYLWFDEKSSPILLEHPSTVGGIAFDERSKQMAVTHYGGVTLWEQKNGQWTSLLLPWKGVHGAVDFSPDGRFLITLMQENAVHIWRLTDGADLEMSGYPKKVKSYSWMGETPYLATSGADEVICWPFDGKDGPLRRAPVCIGRRGEQVVTCVRAFSSDSAVLAGYRDGAVFLCELDESDEAVILRRPTGAEVTVIALTCSCSHMLIGDAAGCVVWASL</sequence>
<evidence type="ECO:0000256" key="1">
    <source>
        <dbReference type="PROSITE-ProRule" id="PRU00221"/>
    </source>
</evidence>
<gene>
    <name evidence="2" type="ORF">D515_02383</name>
</gene>
<feature type="repeat" description="WD" evidence="1">
    <location>
        <begin position="194"/>
        <end position="226"/>
    </location>
</feature>
<proteinExistence type="predicted"/>
<evidence type="ECO:0000313" key="3">
    <source>
        <dbReference type="Proteomes" id="UP000011223"/>
    </source>
</evidence>
<organism evidence="2 3">
    <name type="scientific">Grimontia indica</name>
    <dbReference type="NCBI Taxonomy" id="1056512"/>
    <lineage>
        <taxon>Bacteria</taxon>
        <taxon>Pseudomonadati</taxon>
        <taxon>Pseudomonadota</taxon>
        <taxon>Gammaproteobacteria</taxon>
        <taxon>Vibrionales</taxon>
        <taxon>Vibrionaceae</taxon>
        <taxon>Grimontia</taxon>
    </lineage>
</organism>
<evidence type="ECO:0000313" key="2">
    <source>
        <dbReference type="EMBL" id="EOD78876.1"/>
    </source>
</evidence>
<dbReference type="PROSITE" id="PS50082">
    <property type="entry name" value="WD_REPEATS_2"/>
    <property type="match status" value="1"/>
</dbReference>
<reference evidence="2 3" key="1">
    <citation type="journal article" date="2014" name="PLoS ONE">
        <title>Grimontia indica AK16(T), sp. nov., Isolated from a Seawater Sample Reports the Presence of Pathogenic Genes Similar to Vibrio Genus.</title>
        <authorList>
            <person name="Singh A."/>
            <person name="Vaidya B."/>
            <person name="Khatri I."/>
            <person name="Srinivas T.N."/>
            <person name="Subramanian S."/>
            <person name="Korpole S."/>
            <person name="Pinnaka A.K."/>
        </authorList>
    </citation>
    <scope>NUCLEOTIDE SEQUENCE [LARGE SCALE GENOMIC DNA]</scope>
    <source>
        <strain evidence="2 3">AK16</strain>
    </source>
</reference>
<comment type="caution">
    <text evidence="2">The sequence shown here is derived from an EMBL/GenBank/DDBJ whole genome shotgun (WGS) entry which is preliminary data.</text>
</comment>
<dbReference type="EMBL" id="ANFM02000027">
    <property type="protein sequence ID" value="EOD78876.1"/>
    <property type="molecule type" value="Genomic_DNA"/>
</dbReference>
<keyword evidence="1" id="KW-0853">WD repeat</keyword>
<dbReference type="AlphaFoldDB" id="R1IDQ8"/>
<dbReference type="InterPro" id="IPR015943">
    <property type="entry name" value="WD40/YVTN_repeat-like_dom_sf"/>
</dbReference>
<dbReference type="Proteomes" id="UP000011223">
    <property type="component" value="Unassembled WGS sequence"/>
</dbReference>
<accession>R1IDQ8</accession>
<dbReference type="eggNOG" id="COG3386">
    <property type="taxonomic scope" value="Bacteria"/>
</dbReference>
<dbReference type="Gene3D" id="2.130.10.10">
    <property type="entry name" value="YVTN repeat-like/Quinoprotein amine dehydrogenase"/>
    <property type="match status" value="2"/>
</dbReference>
<keyword evidence="3" id="KW-1185">Reference proteome</keyword>
<protein>
    <submittedName>
        <fullName evidence="2">WD-40 repeat protein</fullName>
    </submittedName>
</protein>
<dbReference type="SUPFAM" id="SSF69322">
    <property type="entry name" value="Tricorn protease domain 2"/>
    <property type="match status" value="1"/>
</dbReference>
<dbReference type="InterPro" id="IPR001680">
    <property type="entry name" value="WD40_rpt"/>
</dbReference>
<dbReference type="RefSeq" id="WP_002539965.1">
    <property type="nucleotide sequence ID" value="NZ_ANFM02000027.1"/>
</dbReference>
<name>R1IDQ8_9GAMM</name>